<dbReference type="EMBL" id="JACXIY010000001">
    <property type="protein sequence ID" value="MBD2867043.1"/>
    <property type="molecule type" value="Genomic_DNA"/>
</dbReference>
<organism evidence="10 11">
    <name type="scientific">Paenibacillus arenilitoris</name>
    <dbReference type="NCBI Taxonomy" id="2772299"/>
    <lineage>
        <taxon>Bacteria</taxon>
        <taxon>Bacillati</taxon>
        <taxon>Bacillota</taxon>
        <taxon>Bacilli</taxon>
        <taxon>Bacillales</taxon>
        <taxon>Paenibacillaceae</taxon>
        <taxon>Paenibacillus</taxon>
    </lineage>
</organism>
<evidence type="ECO:0000313" key="11">
    <source>
        <dbReference type="Proteomes" id="UP000632125"/>
    </source>
</evidence>
<dbReference type="RefSeq" id="WP_190857291.1">
    <property type="nucleotide sequence ID" value="NZ_JACXIY010000001.1"/>
</dbReference>
<keyword evidence="5 7" id="KW-0472">Membrane</keyword>
<keyword evidence="3 7" id="KW-0812">Transmembrane</keyword>
<evidence type="ECO:0000256" key="7">
    <source>
        <dbReference type="SAM" id="Phobius"/>
    </source>
</evidence>
<evidence type="ECO:0000256" key="5">
    <source>
        <dbReference type="ARBA" id="ARBA00023136"/>
    </source>
</evidence>
<dbReference type="PANTHER" id="PTHR30572">
    <property type="entry name" value="MEMBRANE COMPONENT OF TRANSPORTER-RELATED"/>
    <property type="match status" value="1"/>
</dbReference>
<comment type="caution">
    <text evidence="10">The sequence shown here is derived from an EMBL/GenBank/DDBJ whole genome shotgun (WGS) entry which is preliminary data.</text>
</comment>
<dbReference type="Pfam" id="PF02687">
    <property type="entry name" value="FtsX"/>
    <property type="match status" value="1"/>
</dbReference>
<gene>
    <name evidence="10" type="ORF">IDH41_00525</name>
</gene>
<evidence type="ECO:0000259" key="8">
    <source>
        <dbReference type="Pfam" id="PF02687"/>
    </source>
</evidence>
<evidence type="ECO:0000259" key="9">
    <source>
        <dbReference type="Pfam" id="PF12704"/>
    </source>
</evidence>
<feature type="transmembrane region" description="Helical" evidence="7">
    <location>
        <begin position="21"/>
        <end position="41"/>
    </location>
</feature>
<dbReference type="Pfam" id="PF12704">
    <property type="entry name" value="MacB_PCD"/>
    <property type="match status" value="1"/>
</dbReference>
<dbReference type="InterPro" id="IPR025857">
    <property type="entry name" value="MacB_PCD"/>
</dbReference>
<dbReference type="Proteomes" id="UP000632125">
    <property type="component" value="Unassembled WGS sequence"/>
</dbReference>
<accession>A0A927CFC5</accession>
<evidence type="ECO:0000256" key="4">
    <source>
        <dbReference type="ARBA" id="ARBA00022989"/>
    </source>
</evidence>
<keyword evidence="4 7" id="KW-1133">Transmembrane helix</keyword>
<keyword evidence="11" id="KW-1185">Reference proteome</keyword>
<evidence type="ECO:0000256" key="2">
    <source>
        <dbReference type="ARBA" id="ARBA00022475"/>
    </source>
</evidence>
<feature type="transmembrane region" description="Helical" evidence="7">
    <location>
        <begin position="273"/>
        <end position="301"/>
    </location>
</feature>
<reference evidence="10" key="1">
    <citation type="submission" date="2020-09" db="EMBL/GenBank/DDBJ databases">
        <title>A novel bacterium of genus Paenibacillus, isolated from South China Sea.</title>
        <authorList>
            <person name="Huang H."/>
            <person name="Mo K."/>
            <person name="Hu Y."/>
        </authorList>
    </citation>
    <scope>NUCLEOTIDE SEQUENCE</scope>
    <source>
        <strain evidence="10">IB182493</strain>
    </source>
</reference>
<evidence type="ECO:0000256" key="1">
    <source>
        <dbReference type="ARBA" id="ARBA00004651"/>
    </source>
</evidence>
<evidence type="ECO:0000256" key="3">
    <source>
        <dbReference type="ARBA" id="ARBA00022692"/>
    </source>
</evidence>
<comment type="similarity">
    <text evidence="6">Belongs to the ABC-4 integral membrane protein family.</text>
</comment>
<dbReference type="PANTHER" id="PTHR30572:SF4">
    <property type="entry name" value="ABC TRANSPORTER PERMEASE YTRF"/>
    <property type="match status" value="1"/>
</dbReference>
<dbReference type="InterPro" id="IPR050250">
    <property type="entry name" value="Macrolide_Exporter_MacB"/>
</dbReference>
<feature type="transmembrane region" description="Helical" evidence="7">
    <location>
        <begin position="360"/>
        <end position="383"/>
    </location>
</feature>
<feature type="domain" description="ABC3 transporter permease C-terminal" evidence="8">
    <location>
        <begin position="281"/>
        <end position="393"/>
    </location>
</feature>
<protein>
    <submittedName>
        <fullName evidence="10">ABC transporter permease</fullName>
    </submittedName>
</protein>
<feature type="transmembrane region" description="Helical" evidence="7">
    <location>
        <begin position="322"/>
        <end position="348"/>
    </location>
</feature>
<dbReference type="GO" id="GO:0022857">
    <property type="term" value="F:transmembrane transporter activity"/>
    <property type="evidence" value="ECO:0007669"/>
    <property type="project" value="TreeGrafter"/>
</dbReference>
<dbReference type="GO" id="GO:0005886">
    <property type="term" value="C:plasma membrane"/>
    <property type="evidence" value="ECO:0007669"/>
    <property type="project" value="UniProtKB-SubCell"/>
</dbReference>
<dbReference type="AlphaFoldDB" id="A0A927CFC5"/>
<dbReference type="InterPro" id="IPR003838">
    <property type="entry name" value="ABC3_permease_C"/>
</dbReference>
<comment type="subcellular location">
    <subcellularLocation>
        <location evidence="1">Cell membrane</location>
        <topology evidence="1">Multi-pass membrane protein</topology>
    </subcellularLocation>
</comment>
<proteinExistence type="inferred from homology"/>
<keyword evidence="2" id="KW-1003">Cell membrane</keyword>
<sequence length="400" mass="43243">MLLENIRIAVSSIYAHQLRSLLTMIGIIIGVASVIMIVAIGQGGEYALKSSFAGSGQNTIDIDFEYAEGTLMSDVGSEPLYTESDVIALSKLPEIKRVIPTVNSSTNAQYLDMTLSVQLVGMTEGYYEVYPQRLLKGRLIDKADLEQGRKVTIIGEDVEKELFVGRDPIGSYIELEGVPFKVIGVVKPMSGGIFSLALKEMIVPRTVWPVLYGRNEISSLTVQALDAASIEAAGQKAVNLLNAMKKDRQRVKGEYYIFNLEQIRESLSTITRIMTGIIGGIAGISLFVGGIGVMNIMLVSVTERTREIGIRKALGATKGEILIQFLIEAVLLTTLGGGIGILIGMGGAELVSLFTRWPSLISWPVIVGGLLFSMVIGIAFGILPANRAAKLQPIEALRYD</sequence>
<name>A0A927CFC5_9BACL</name>
<feature type="domain" description="MacB-like periplasmic core" evidence="9">
    <location>
        <begin position="20"/>
        <end position="237"/>
    </location>
</feature>
<evidence type="ECO:0000313" key="10">
    <source>
        <dbReference type="EMBL" id="MBD2867043.1"/>
    </source>
</evidence>
<evidence type="ECO:0000256" key="6">
    <source>
        <dbReference type="ARBA" id="ARBA00038076"/>
    </source>
</evidence>